<evidence type="ECO:0000256" key="1">
    <source>
        <dbReference type="SAM" id="MobiDB-lite"/>
    </source>
</evidence>
<evidence type="ECO:0000313" key="4">
    <source>
        <dbReference type="Proteomes" id="UP000317648"/>
    </source>
</evidence>
<feature type="region of interest" description="Disordered" evidence="1">
    <location>
        <begin position="269"/>
        <end position="295"/>
    </location>
</feature>
<dbReference type="OrthoDB" id="258847at2"/>
<sequence length="343" mass="37655">MSRLSPGTLLLAIMAVLFGLLGAFIVKSQLAVQRQVAAPAAKPVVVPRASANLLKGREVTLGDVVLMQMTPQQMKDAGLTGGFMSSPQQIIGRVLKQDHAQGSTFTSADFYPEGTGPDIGEMLEPGQRAVTVPVEVDAAVAGFARPGTYVDVLFRADEKEEWDLPETTITLLERVKVLALNEHTFAGAHGDDDTDVKVTLAVSAEDATRLPVVTGRGTLSLVLRNPDDETTLASLAPKTLDEILSLPPSRRHRIEVYRGRQMSQVDFRRQERVSPPVVALSDDSDRQQRQRPNFDNDMYRYAIPTEYPATTPLPPVQPPIQYYRQPLNGNPGYQPSQPFYPVR</sequence>
<dbReference type="EMBL" id="CP036433">
    <property type="protein sequence ID" value="QDU99207.1"/>
    <property type="molecule type" value="Genomic_DNA"/>
</dbReference>
<evidence type="ECO:0000259" key="2">
    <source>
        <dbReference type="Pfam" id="PF16976"/>
    </source>
</evidence>
<dbReference type="NCBIfam" id="TIGR03177">
    <property type="entry name" value="pilus_cpaB"/>
    <property type="match status" value="1"/>
</dbReference>
<protein>
    <recommendedName>
        <fullName evidence="2">Flp pilus assembly protein RcpC/CpaB domain-containing protein</fullName>
    </recommendedName>
</protein>
<dbReference type="RefSeq" id="WP_145059052.1">
    <property type="nucleotide sequence ID" value="NZ_CP036433.1"/>
</dbReference>
<reference evidence="3 4" key="1">
    <citation type="submission" date="2019-02" db="EMBL/GenBank/DDBJ databases">
        <title>Deep-cultivation of Planctomycetes and their phenomic and genomic characterization uncovers novel biology.</title>
        <authorList>
            <person name="Wiegand S."/>
            <person name="Jogler M."/>
            <person name="Boedeker C."/>
            <person name="Pinto D."/>
            <person name="Vollmers J."/>
            <person name="Rivas-Marin E."/>
            <person name="Kohn T."/>
            <person name="Peeters S.H."/>
            <person name="Heuer A."/>
            <person name="Rast P."/>
            <person name="Oberbeckmann S."/>
            <person name="Bunk B."/>
            <person name="Jeske O."/>
            <person name="Meyerdierks A."/>
            <person name="Storesund J.E."/>
            <person name="Kallscheuer N."/>
            <person name="Luecker S."/>
            <person name="Lage O.M."/>
            <person name="Pohl T."/>
            <person name="Merkel B.J."/>
            <person name="Hornburger P."/>
            <person name="Mueller R.-W."/>
            <person name="Bruemmer F."/>
            <person name="Labrenz M."/>
            <person name="Spormann A.M."/>
            <person name="Op den Camp H."/>
            <person name="Overmann J."/>
            <person name="Amann R."/>
            <person name="Jetten M.S.M."/>
            <person name="Mascher T."/>
            <person name="Medema M.H."/>
            <person name="Devos D.P."/>
            <person name="Kaster A.-K."/>
            <person name="Ovreas L."/>
            <person name="Rohde M."/>
            <person name="Galperin M.Y."/>
            <person name="Jogler C."/>
        </authorList>
    </citation>
    <scope>NUCLEOTIDE SEQUENCE [LARGE SCALE GENOMIC DNA]</scope>
    <source>
        <strain evidence="3 4">Pla85_3_4</strain>
    </source>
</reference>
<evidence type="ECO:0000313" key="3">
    <source>
        <dbReference type="EMBL" id="QDU99207.1"/>
    </source>
</evidence>
<feature type="domain" description="Flp pilus assembly protein RcpC/CpaB" evidence="2">
    <location>
        <begin position="121"/>
        <end position="224"/>
    </location>
</feature>
<proteinExistence type="predicted"/>
<accession>A0A518E562</accession>
<dbReference type="Proteomes" id="UP000317648">
    <property type="component" value="Chromosome"/>
</dbReference>
<dbReference type="AlphaFoldDB" id="A0A518E562"/>
<dbReference type="InterPro" id="IPR017592">
    <property type="entry name" value="Pilus_assmbl_Flp-typ_CpaB"/>
</dbReference>
<dbReference type="KEGG" id="lcre:Pla8534_71200"/>
<feature type="compositionally biased region" description="Basic and acidic residues" evidence="1">
    <location>
        <begin position="283"/>
        <end position="295"/>
    </location>
</feature>
<name>A0A518E562_9BACT</name>
<organism evidence="3 4">
    <name type="scientific">Lignipirellula cremea</name>
    <dbReference type="NCBI Taxonomy" id="2528010"/>
    <lineage>
        <taxon>Bacteria</taxon>
        <taxon>Pseudomonadati</taxon>
        <taxon>Planctomycetota</taxon>
        <taxon>Planctomycetia</taxon>
        <taxon>Pirellulales</taxon>
        <taxon>Pirellulaceae</taxon>
        <taxon>Lignipirellula</taxon>
    </lineage>
</organism>
<gene>
    <name evidence="3" type="ORF">Pla8534_71200</name>
</gene>
<dbReference type="Pfam" id="PF16976">
    <property type="entry name" value="RcpC"/>
    <property type="match status" value="1"/>
</dbReference>
<dbReference type="InterPro" id="IPR031571">
    <property type="entry name" value="RcpC_dom"/>
</dbReference>
<keyword evidence="4" id="KW-1185">Reference proteome</keyword>